<dbReference type="Gene3D" id="3.40.50.200">
    <property type="entry name" value="Peptidase S8/S53 domain"/>
    <property type="match status" value="1"/>
</dbReference>
<dbReference type="PROSITE" id="PS00136">
    <property type="entry name" value="SUBTILASE_ASP"/>
    <property type="match status" value="1"/>
</dbReference>
<feature type="transmembrane region" description="Helical" evidence="13">
    <location>
        <begin position="409"/>
        <end position="428"/>
    </location>
</feature>
<protein>
    <recommendedName>
        <fullName evidence="15">Peptidase S8/S53 domain-containing protein</fullName>
    </recommendedName>
</protein>
<evidence type="ECO:0000256" key="8">
    <source>
        <dbReference type="ARBA" id="ARBA00022989"/>
    </source>
</evidence>
<comment type="similarity">
    <text evidence="2 10 11">Belongs to the peptidase S8 family.</text>
</comment>
<dbReference type="InterPro" id="IPR023834">
    <property type="entry name" value="T7SS_pept_S8A_mycosin"/>
</dbReference>
<dbReference type="Proteomes" id="UP001500449">
    <property type="component" value="Unassembled WGS sequence"/>
</dbReference>
<evidence type="ECO:0000256" key="9">
    <source>
        <dbReference type="ARBA" id="ARBA00023136"/>
    </source>
</evidence>
<dbReference type="NCBIfam" id="TIGR03921">
    <property type="entry name" value="T7SS_mycosin"/>
    <property type="match status" value="1"/>
</dbReference>
<evidence type="ECO:0000259" key="15">
    <source>
        <dbReference type="Pfam" id="PF00082"/>
    </source>
</evidence>
<keyword evidence="6 10" id="KW-0378">Hydrolase</keyword>
<reference evidence="16 17" key="1">
    <citation type="journal article" date="2019" name="Int. J. Syst. Evol. Microbiol.">
        <title>The Global Catalogue of Microorganisms (GCM) 10K type strain sequencing project: providing services to taxonomists for standard genome sequencing and annotation.</title>
        <authorList>
            <consortium name="The Broad Institute Genomics Platform"/>
            <consortium name="The Broad Institute Genome Sequencing Center for Infectious Disease"/>
            <person name="Wu L."/>
            <person name="Ma J."/>
        </authorList>
    </citation>
    <scope>NUCLEOTIDE SEQUENCE [LARGE SCALE GENOMIC DNA]</scope>
    <source>
        <strain evidence="16 17">JCM 16009</strain>
    </source>
</reference>
<keyword evidence="9 13" id="KW-0472">Membrane</keyword>
<name>A0ABN2NSR1_9PSEU</name>
<dbReference type="InterPro" id="IPR023827">
    <property type="entry name" value="Peptidase_S8_Asp-AS"/>
</dbReference>
<keyword evidence="8 13" id="KW-1133">Transmembrane helix</keyword>
<sequence length="434" mass="41676">MTLPAAVLALLLAVAPPATDGLRQVTACVGPGGAATGPEGTLPLDAVHALADGTGVRVAVIDTGVAPNPRLAHLTGGGDYLTGGDGLDDCDGHGTAVAGLLAATPGDDGFAGLAPGVEIVAIRQASPSFTVPAPGGGTRPAGDTATLARAVDHAVALRASVVTISEAVCLDADRAAPVGRPLREALQRAAAADVLVVAAAGNVGSGGCTGDAGQVPLPAGAGADAPGVLAGTVGGPAGQPRTPGAAPRTQPAQASLPGAGAGTRSGADRAALADGVLAVGAVTPTDTPAPFTVRGPWVDLAAPGTGLRSLAPGRGLTGPDLQGTSMAVPIVAGTAALVRQRFPGLSAAEVADRLVATARRAPGGWTDAVGAGIVDPLAALTALAPRAAQEPRPARITAGTPATAPLPGWLLPAALAVVVALLAALPTVGRRLRP</sequence>
<dbReference type="Pfam" id="PF00082">
    <property type="entry name" value="Peptidase_S8"/>
    <property type="match status" value="1"/>
</dbReference>
<dbReference type="InterPro" id="IPR015500">
    <property type="entry name" value="Peptidase_S8_subtilisin-rel"/>
</dbReference>
<feature type="active site" description="Charge relay system" evidence="10">
    <location>
        <position position="325"/>
    </location>
</feature>
<accession>A0ABN2NSR1</accession>
<feature type="active site" description="Charge relay system" evidence="10">
    <location>
        <position position="93"/>
    </location>
</feature>
<feature type="chain" id="PRO_5046686853" description="Peptidase S8/S53 domain-containing protein" evidence="14">
    <location>
        <begin position="21"/>
        <end position="434"/>
    </location>
</feature>
<evidence type="ECO:0000256" key="10">
    <source>
        <dbReference type="PROSITE-ProRule" id="PRU01240"/>
    </source>
</evidence>
<feature type="signal peptide" evidence="14">
    <location>
        <begin position="1"/>
        <end position="20"/>
    </location>
</feature>
<keyword evidence="17" id="KW-1185">Reference proteome</keyword>
<evidence type="ECO:0000256" key="4">
    <source>
        <dbReference type="ARBA" id="ARBA00022670"/>
    </source>
</evidence>
<dbReference type="PRINTS" id="PR00723">
    <property type="entry name" value="SUBTILISIN"/>
</dbReference>
<gene>
    <name evidence="16" type="ORF">GCM10009836_69150</name>
</gene>
<comment type="subcellular location">
    <subcellularLocation>
        <location evidence="1">Cell membrane</location>
        <topology evidence="1">Single-pass membrane protein</topology>
    </subcellularLocation>
</comment>
<keyword evidence="3" id="KW-1003">Cell membrane</keyword>
<feature type="domain" description="Peptidase S8/S53" evidence="15">
    <location>
        <begin position="53"/>
        <end position="372"/>
    </location>
</feature>
<evidence type="ECO:0000256" key="7">
    <source>
        <dbReference type="ARBA" id="ARBA00022825"/>
    </source>
</evidence>
<evidence type="ECO:0000256" key="2">
    <source>
        <dbReference type="ARBA" id="ARBA00011073"/>
    </source>
</evidence>
<evidence type="ECO:0000256" key="13">
    <source>
        <dbReference type="SAM" id="Phobius"/>
    </source>
</evidence>
<dbReference type="PROSITE" id="PS00138">
    <property type="entry name" value="SUBTILASE_SER"/>
    <property type="match status" value="1"/>
</dbReference>
<dbReference type="InterPro" id="IPR023828">
    <property type="entry name" value="Peptidase_S8_Ser-AS"/>
</dbReference>
<dbReference type="PANTHER" id="PTHR43806">
    <property type="entry name" value="PEPTIDASE S8"/>
    <property type="match status" value="1"/>
</dbReference>
<evidence type="ECO:0000256" key="1">
    <source>
        <dbReference type="ARBA" id="ARBA00004162"/>
    </source>
</evidence>
<dbReference type="InterPro" id="IPR022398">
    <property type="entry name" value="Peptidase_S8_His-AS"/>
</dbReference>
<comment type="caution">
    <text evidence="16">The sequence shown here is derived from an EMBL/GenBank/DDBJ whole genome shotgun (WGS) entry which is preliminary data.</text>
</comment>
<dbReference type="InterPro" id="IPR000209">
    <property type="entry name" value="Peptidase_S8/S53_dom"/>
</dbReference>
<evidence type="ECO:0000256" key="11">
    <source>
        <dbReference type="RuleBase" id="RU003355"/>
    </source>
</evidence>
<keyword evidence="4 10" id="KW-0645">Protease</keyword>
<proteinExistence type="inferred from homology"/>
<dbReference type="SUPFAM" id="SSF52743">
    <property type="entry name" value="Subtilisin-like"/>
    <property type="match status" value="1"/>
</dbReference>
<evidence type="ECO:0000256" key="5">
    <source>
        <dbReference type="ARBA" id="ARBA00022692"/>
    </source>
</evidence>
<dbReference type="InterPro" id="IPR036852">
    <property type="entry name" value="Peptidase_S8/S53_dom_sf"/>
</dbReference>
<keyword evidence="14" id="KW-0732">Signal</keyword>
<dbReference type="PROSITE" id="PS00137">
    <property type="entry name" value="SUBTILASE_HIS"/>
    <property type="match status" value="1"/>
</dbReference>
<dbReference type="RefSeq" id="WP_344427136.1">
    <property type="nucleotide sequence ID" value="NZ_BAAAQK010000028.1"/>
</dbReference>
<keyword evidence="7 10" id="KW-0720">Serine protease</keyword>
<organism evidence="16 17">
    <name type="scientific">Pseudonocardia ailaonensis</name>
    <dbReference type="NCBI Taxonomy" id="367279"/>
    <lineage>
        <taxon>Bacteria</taxon>
        <taxon>Bacillati</taxon>
        <taxon>Actinomycetota</taxon>
        <taxon>Actinomycetes</taxon>
        <taxon>Pseudonocardiales</taxon>
        <taxon>Pseudonocardiaceae</taxon>
        <taxon>Pseudonocardia</taxon>
    </lineage>
</organism>
<evidence type="ECO:0000256" key="14">
    <source>
        <dbReference type="SAM" id="SignalP"/>
    </source>
</evidence>
<evidence type="ECO:0000313" key="17">
    <source>
        <dbReference type="Proteomes" id="UP001500449"/>
    </source>
</evidence>
<feature type="active site" description="Charge relay system" evidence="10">
    <location>
        <position position="62"/>
    </location>
</feature>
<dbReference type="EMBL" id="BAAAQK010000028">
    <property type="protein sequence ID" value="GAA1877946.1"/>
    <property type="molecule type" value="Genomic_DNA"/>
</dbReference>
<evidence type="ECO:0000256" key="6">
    <source>
        <dbReference type="ARBA" id="ARBA00022801"/>
    </source>
</evidence>
<dbReference type="PANTHER" id="PTHR43806:SF11">
    <property type="entry name" value="CEREVISIN-RELATED"/>
    <property type="match status" value="1"/>
</dbReference>
<feature type="region of interest" description="Disordered" evidence="12">
    <location>
        <begin position="233"/>
        <end position="267"/>
    </location>
</feature>
<keyword evidence="5 13" id="KW-0812">Transmembrane</keyword>
<dbReference type="PROSITE" id="PS51892">
    <property type="entry name" value="SUBTILASE"/>
    <property type="match status" value="1"/>
</dbReference>
<evidence type="ECO:0000256" key="3">
    <source>
        <dbReference type="ARBA" id="ARBA00022475"/>
    </source>
</evidence>
<evidence type="ECO:0000313" key="16">
    <source>
        <dbReference type="EMBL" id="GAA1877946.1"/>
    </source>
</evidence>
<evidence type="ECO:0000256" key="12">
    <source>
        <dbReference type="SAM" id="MobiDB-lite"/>
    </source>
</evidence>
<dbReference type="InterPro" id="IPR050131">
    <property type="entry name" value="Peptidase_S8_subtilisin-like"/>
</dbReference>